<sequence length="177" mass="19306">MIETERLLLRPIGPDDRDAVATMFASPSGRRYLGGPRPADEAWDAIVAMMACQAAYGMSCWGVERRADARLIGVCGLAPFARADTPIEGEIEIGWQLAEESWGQGYGLEAAKASLAWGWGHLPAPRIVAITVPANLPSVRLMARLGMTPRPDLDFDHPLFAAGDPLRRHVTYEAQRP</sequence>
<dbReference type="SUPFAM" id="SSF55729">
    <property type="entry name" value="Acyl-CoA N-acyltransferases (Nat)"/>
    <property type="match status" value="1"/>
</dbReference>
<proteinExistence type="predicted"/>
<dbReference type="PANTHER" id="PTHR43792:SF1">
    <property type="entry name" value="N-ACETYLTRANSFERASE DOMAIN-CONTAINING PROTEIN"/>
    <property type="match status" value="1"/>
</dbReference>
<evidence type="ECO:0000259" key="1">
    <source>
        <dbReference type="Pfam" id="PF13302"/>
    </source>
</evidence>
<reference evidence="2" key="1">
    <citation type="submission" date="2023-07" db="EMBL/GenBank/DDBJ databases">
        <authorList>
            <person name="Kim M."/>
        </authorList>
    </citation>
    <scope>NUCLEOTIDE SEQUENCE</scope>
    <source>
        <strain evidence="2">BIUV-7</strain>
    </source>
</reference>
<dbReference type="Proteomes" id="UP001169764">
    <property type="component" value="Unassembled WGS sequence"/>
</dbReference>
<dbReference type="RefSeq" id="WP_303546140.1">
    <property type="nucleotide sequence ID" value="NZ_JAUOTP010000011.1"/>
</dbReference>
<dbReference type="InterPro" id="IPR051531">
    <property type="entry name" value="N-acetyltransferase"/>
</dbReference>
<evidence type="ECO:0000313" key="3">
    <source>
        <dbReference type="Proteomes" id="UP001169764"/>
    </source>
</evidence>
<protein>
    <submittedName>
        <fullName evidence="2">GNAT family N-acetyltransferase</fullName>
    </submittedName>
</protein>
<dbReference type="PANTHER" id="PTHR43792">
    <property type="entry name" value="GNAT FAMILY, PUTATIVE (AFU_ORTHOLOGUE AFUA_3G00765)-RELATED-RELATED"/>
    <property type="match status" value="1"/>
</dbReference>
<comment type="caution">
    <text evidence="2">The sequence shown here is derived from an EMBL/GenBank/DDBJ whole genome shotgun (WGS) entry which is preliminary data.</text>
</comment>
<dbReference type="EMBL" id="JAUOTP010000011">
    <property type="protein sequence ID" value="MDO6416510.1"/>
    <property type="molecule type" value="Genomic_DNA"/>
</dbReference>
<evidence type="ECO:0000313" key="2">
    <source>
        <dbReference type="EMBL" id="MDO6416510.1"/>
    </source>
</evidence>
<dbReference type="Pfam" id="PF13302">
    <property type="entry name" value="Acetyltransf_3"/>
    <property type="match status" value="1"/>
</dbReference>
<dbReference type="InterPro" id="IPR000182">
    <property type="entry name" value="GNAT_dom"/>
</dbReference>
<name>A0ABT8YDQ4_9SPHN</name>
<feature type="domain" description="N-acetyltransferase" evidence="1">
    <location>
        <begin position="6"/>
        <end position="148"/>
    </location>
</feature>
<dbReference type="InterPro" id="IPR016181">
    <property type="entry name" value="Acyl_CoA_acyltransferase"/>
</dbReference>
<keyword evidence="3" id="KW-1185">Reference proteome</keyword>
<dbReference type="Gene3D" id="3.40.630.30">
    <property type="match status" value="1"/>
</dbReference>
<accession>A0ABT8YDQ4</accession>
<gene>
    <name evidence="2" type="ORF">Q4F19_19155</name>
</gene>
<organism evidence="2 3">
    <name type="scientific">Sphingomonas natans</name>
    <dbReference type="NCBI Taxonomy" id="3063330"/>
    <lineage>
        <taxon>Bacteria</taxon>
        <taxon>Pseudomonadati</taxon>
        <taxon>Pseudomonadota</taxon>
        <taxon>Alphaproteobacteria</taxon>
        <taxon>Sphingomonadales</taxon>
        <taxon>Sphingomonadaceae</taxon>
        <taxon>Sphingomonas</taxon>
    </lineage>
</organism>